<dbReference type="OrthoDB" id="9554394at2"/>
<gene>
    <name evidence="1" type="ORF">EIC27_05945</name>
</gene>
<sequence>MLNNFLEFSFSNKDLNNQLTSLLKNQALSIEEKTTIEELRYISHKTTGIKDFKKIKEKFESGIDKIQKNESIPYENQITVREYGILSDFVKVKNKLKKYSDFNCVKELYEQIVEVEKMLDLFENIFLDEQKYKNGDIVMYDIKLENQFKNIKEFTKEQKGIWYFLGSKYAHAAQINISNGQAPKLSHVYGQYESDIIKFQQAMFSDVYRFDASKLLTKEGIEKAKEAFGENWEEEVNKIYQKSQQEVYETGLNSGFNNLENSSQKRLQSGKANLPFYGHKTKEEQDFKELSEKFYQRDGAEVDDNIMICSEFVTRSTISSLVKSNEELSKELGIDNALQIPFSKYEDLNKVHTQRLIDILMEKECITQVRKPKIEIMLFKEPEKAHYKTIMNMTKIVEDQLRVFEDSVIDNQLPGQKHEKFLSTFASTVRDSGVKGAISDVVKHDKVHEIIKEHDDTIKRDDSFVQKSQQSRNNIPHGRV</sequence>
<dbReference type="Proteomes" id="UP000279470">
    <property type="component" value="Unassembled WGS sequence"/>
</dbReference>
<keyword evidence="2" id="KW-1185">Reference proteome</keyword>
<dbReference type="EMBL" id="RXFM01000096">
    <property type="protein sequence ID" value="RST62757.1"/>
    <property type="molecule type" value="Genomic_DNA"/>
</dbReference>
<protein>
    <submittedName>
        <fullName evidence="1">Uncharacterized protein</fullName>
    </submittedName>
</protein>
<dbReference type="RefSeq" id="WP_126045166.1">
    <property type="nucleotide sequence ID" value="NZ_RXFM01000096.1"/>
</dbReference>
<proteinExistence type="predicted"/>
<reference evidence="2" key="1">
    <citation type="submission" date="2018-11" db="EMBL/GenBank/DDBJ databases">
        <title>Phylogenetic, genomic, and biogeographic characterization of a novel and ubiquitous marine invertebrate-associated Rickettsiales parasite, Candidatus Marinoinvertebrata rohwerii, gen. nov., sp. nov.</title>
        <authorList>
            <person name="Klinges J.G."/>
            <person name="Rosales S.M."/>
            <person name="Mcminds R."/>
            <person name="Shaver E.C."/>
            <person name="Shantz A."/>
            <person name="Peters E.C."/>
            <person name="Burkepile D.E."/>
            <person name="Silliman B.R."/>
            <person name="Vega Thurber R.L."/>
        </authorList>
    </citation>
    <scope>NUCLEOTIDE SEQUENCE [LARGE SCALE GENOMIC DNA]</scope>
    <source>
        <strain evidence="2">a_cerv_44</strain>
    </source>
</reference>
<comment type="caution">
    <text evidence="1">The sequence shown here is derived from an EMBL/GenBank/DDBJ whole genome shotgun (WGS) entry which is preliminary data.</text>
</comment>
<organism evidence="1 2">
    <name type="scientific">Candidatus Aquarickettsia rohweri</name>
    <dbReference type="NCBI Taxonomy" id="2602574"/>
    <lineage>
        <taxon>Bacteria</taxon>
        <taxon>Pseudomonadati</taxon>
        <taxon>Pseudomonadota</taxon>
        <taxon>Alphaproteobacteria</taxon>
        <taxon>Rickettsiales</taxon>
        <taxon>Candidatus Midichloriaceae</taxon>
        <taxon>Candidatus Aquarickettsia</taxon>
    </lineage>
</organism>
<name>A0A429XEN8_9RICK</name>
<dbReference type="AlphaFoldDB" id="A0A429XEN8"/>
<accession>A0A429XEN8</accession>
<evidence type="ECO:0000313" key="2">
    <source>
        <dbReference type="Proteomes" id="UP000279470"/>
    </source>
</evidence>
<evidence type="ECO:0000313" key="1">
    <source>
        <dbReference type="EMBL" id="RST62757.1"/>
    </source>
</evidence>